<dbReference type="InParanoid" id="A0A3Q0HJK4"/>
<dbReference type="RefSeq" id="XP_025070710.1">
    <property type="nucleotide sequence ID" value="XM_025214925.1"/>
</dbReference>
<gene>
    <name evidence="6" type="primary">LOC102369068</name>
</gene>
<dbReference type="EC" id="3.6.1.7" evidence="1"/>
<comment type="catalytic activity">
    <reaction evidence="1">
        <text>an acyl phosphate + H2O = a carboxylate + phosphate + H(+)</text>
        <dbReference type="Rhea" id="RHEA:14965"/>
        <dbReference type="ChEBI" id="CHEBI:15377"/>
        <dbReference type="ChEBI" id="CHEBI:15378"/>
        <dbReference type="ChEBI" id="CHEBI:29067"/>
        <dbReference type="ChEBI" id="CHEBI:43474"/>
        <dbReference type="ChEBI" id="CHEBI:59918"/>
        <dbReference type="EC" id="3.6.1.7"/>
    </reaction>
</comment>
<evidence type="ECO:0000313" key="6">
    <source>
        <dbReference type="RefSeq" id="XP_025070710.1"/>
    </source>
</evidence>
<proteinExistence type="inferred from homology"/>
<protein>
    <recommendedName>
        <fullName evidence="1">acylphosphatase</fullName>
        <ecNumber evidence="1">3.6.1.7</ecNumber>
    </recommendedName>
</protein>
<comment type="similarity">
    <text evidence="2">Belongs to the acylphosphatase family.</text>
</comment>
<dbReference type="KEGG" id="asn:102369068"/>
<organism evidence="5 6">
    <name type="scientific">Alligator sinensis</name>
    <name type="common">Chinese alligator</name>
    <dbReference type="NCBI Taxonomy" id="38654"/>
    <lineage>
        <taxon>Eukaryota</taxon>
        <taxon>Metazoa</taxon>
        <taxon>Chordata</taxon>
        <taxon>Craniata</taxon>
        <taxon>Vertebrata</taxon>
        <taxon>Euteleostomi</taxon>
        <taxon>Archelosauria</taxon>
        <taxon>Archosauria</taxon>
        <taxon>Crocodylia</taxon>
        <taxon>Alligatoridae</taxon>
        <taxon>Alligatorinae</taxon>
        <taxon>Alligator</taxon>
    </lineage>
</organism>
<evidence type="ECO:0000256" key="3">
    <source>
        <dbReference type="SAM" id="MobiDB-lite"/>
    </source>
</evidence>
<dbReference type="InterPro" id="IPR017968">
    <property type="entry name" value="Acylphosphatase_CS"/>
</dbReference>
<dbReference type="PANTHER" id="PTHR10029:SF23">
    <property type="entry name" value="ACYLPHOSPHATASE 2"/>
    <property type="match status" value="1"/>
</dbReference>
<reference evidence="6" key="1">
    <citation type="submission" date="2025-08" db="UniProtKB">
        <authorList>
            <consortium name="RefSeq"/>
        </authorList>
    </citation>
    <scope>IDENTIFICATION</scope>
</reference>
<dbReference type="SUPFAM" id="SSF54975">
    <property type="entry name" value="Acylphosphatase/BLUF domain-like"/>
    <property type="match status" value="1"/>
</dbReference>
<dbReference type="InterPro" id="IPR036046">
    <property type="entry name" value="Acylphosphatase-like_dom_sf"/>
</dbReference>
<evidence type="ECO:0000256" key="1">
    <source>
        <dbReference type="PROSITE-ProRule" id="PRU00520"/>
    </source>
</evidence>
<dbReference type="Gene3D" id="3.30.70.100">
    <property type="match status" value="1"/>
</dbReference>
<accession>A0A3Q0HJK4</accession>
<feature type="domain" description="Acylphosphatase-like" evidence="4">
    <location>
        <begin position="25"/>
        <end position="115"/>
    </location>
</feature>
<dbReference type="GO" id="GO:0003998">
    <property type="term" value="F:acylphosphatase activity"/>
    <property type="evidence" value="ECO:0007669"/>
    <property type="project" value="UniProtKB-EC"/>
</dbReference>
<name>A0A3Q0HJK4_ALLSI</name>
<dbReference type="GeneID" id="102369068"/>
<dbReference type="InterPro" id="IPR020456">
    <property type="entry name" value="Acylphosphatase"/>
</dbReference>
<evidence type="ECO:0000259" key="4">
    <source>
        <dbReference type="PROSITE" id="PS51160"/>
    </source>
</evidence>
<feature type="active site" evidence="1">
    <location>
        <position position="40"/>
    </location>
</feature>
<dbReference type="AlphaFoldDB" id="A0A3Q0HJK4"/>
<dbReference type="PROSITE" id="PS51160">
    <property type="entry name" value="ACYLPHOSPHATASE_3"/>
    <property type="match status" value="1"/>
</dbReference>
<dbReference type="STRING" id="38654.A0A3Q0HJK4"/>
<dbReference type="Pfam" id="PF00708">
    <property type="entry name" value="Acylphosphatase"/>
    <property type="match status" value="1"/>
</dbReference>
<dbReference type="PANTHER" id="PTHR10029">
    <property type="entry name" value="ACYLPHOSPHATASE"/>
    <property type="match status" value="1"/>
</dbReference>
<dbReference type="PROSITE" id="PS00151">
    <property type="entry name" value="ACYLPHOSPHATASE_2"/>
    <property type="match status" value="1"/>
</dbReference>
<keyword evidence="5" id="KW-1185">Reference proteome</keyword>
<keyword evidence="1" id="KW-0378">Hydrolase</keyword>
<evidence type="ECO:0000313" key="5">
    <source>
        <dbReference type="Proteomes" id="UP000189705"/>
    </source>
</evidence>
<dbReference type="Proteomes" id="UP000189705">
    <property type="component" value="Unplaced"/>
</dbReference>
<feature type="region of interest" description="Disordered" evidence="3">
    <location>
        <begin position="17"/>
        <end position="36"/>
    </location>
</feature>
<evidence type="ECO:0000256" key="2">
    <source>
        <dbReference type="RuleBase" id="RU004168"/>
    </source>
</evidence>
<sequence>MRSPLVTHWSRLLPGAVSGASVHSTSRPPASGGPSRVFFRKYTEEQGRKLGLAGWVRNTPRGTVTGQVQGPKDKVEIMRNWLRSVGSPMSRIDRAVFSKEREVRALEFTGFSTKY</sequence>
<feature type="active site" evidence="1">
    <location>
        <position position="58"/>
    </location>
</feature>
<dbReference type="InterPro" id="IPR001792">
    <property type="entry name" value="Acylphosphatase-like_dom"/>
</dbReference>
<dbReference type="PRINTS" id="PR00112">
    <property type="entry name" value="ACYLPHPHTASE"/>
</dbReference>